<evidence type="ECO:0000313" key="2">
    <source>
        <dbReference type="EMBL" id="CCD17009.1"/>
    </source>
</evidence>
<dbReference type="Proteomes" id="UP000000702">
    <property type="component" value="Unassembled WGS sequence"/>
</dbReference>
<reference evidence="2 3" key="2">
    <citation type="journal article" date="2012" name="Proc. Natl. Acad. Sci. U.S.A.">
        <title>Antigenic diversity is generated by distinct evolutionary mechanisms in African trypanosome species.</title>
        <authorList>
            <person name="Jackson A.P."/>
            <person name="Berry A."/>
            <person name="Aslett M."/>
            <person name="Allison H.C."/>
            <person name="Burton P."/>
            <person name="Vavrova-Anderson J."/>
            <person name="Brown R."/>
            <person name="Browne H."/>
            <person name="Corton N."/>
            <person name="Hauser H."/>
            <person name="Gamble J."/>
            <person name="Gilderthorp R."/>
            <person name="Marcello L."/>
            <person name="McQuillan J."/>
            <person name="Otto T.D."/>
            <person name="Quail M.A."/>
            <person name="Sanders M.J."/>
            <person name="van Tonder A."/>
            <person name="Ginger M.L."/>
            <person name="Field M.C."/>
            <person name="Barry J.D."/>
            <person name="Hertz-Fowler C."/>
            <person name="Berriman M."/>
        </authorList>
    </citation>
    <scope>NUCLEOTIDE SEQUENCE [LARGE SCALE GENOMIC DNA]</scope>
    <source>
        <strain evidence="2 3">IL3000</strain>
    </source>
</reference>
<sequence length="388" mass="42634">MVRECTVDGYISWENITSYLDKLKRFDTLRSNYRRQRKCLCCSRYNCSSYVARRLRKIVKCAYCGMEMEWMHVGVHEKQECEERRRRELCCARDVMLLGDTLCGRTKSCRGHLFLCVICKAAFPSAMQYSKHVCRDPSVPSIMTSTVEASIHYDDDFPADEHIPVESAPADGNAVSPPIVPPLKLPCFEQGKSREPPLLNRQHKNRLPKSHGSSYAPCWNRDGSKPVVGAVVKEPPGTLSGAGLDGEKRDDCNNKEGAREGAQKPSHGSPPRSKDGNPLDPGAKDAVAVGKTGHETPPCSAESSWSSATIHIVNRDYLTPERRSLLVEGSPASATPGEKTGSVQRGARESKRLFPHLQEPCGGAPAQLKVPSRTGKRGLKSSQSSSTA</sequence>
<reference evidence="3" key="1">
    <citation type="submission" date="2011-07" db="EMBL/GenBank/DDBJ databases">
        <title>Divergent evolution of antigenic variation in African trypanosomes.</title>
        <authorList>
            <person name="Jackson A.P."/>
            <person name="Berry A."/>
            <person name="Allison H.C."/>
            <person name="Burton P."/>
            <person name="Anderson J."/>
            <person name="Aslett M."/>
            <person name="Brown R."/>
            <person name="Corton N."/>
            <person name="Harris D."/>
            <person name="Hauser H."/>
            <person name="Gamble J."/>
            <person name="Gilderthorp R."/>
            <person name="McQuillan J."/>
            <person name="Quail M.A."/>
            <person name="Sanders M."/>
            <person name="Van Tonder A."/>
            <person name="Ginger M.L."/>
            <person name="Donelson J.E."/>
            <person name="Field M.C."/>
            <person name="Barry J.D."/>
            <person name="Berriman M."/>
            <person name="Hertz-Fowler C."/>
        </authorList>
    </citation>
    <scope>NUCLEOTIDE SEQUENCE [LARGE SCALE GENOMIC DNA]</scope>
    <source>
        <strain evidence="3">IL3000</strain>
    </source>
</reference>
<feature type="region of interest" description="Disordered" evidence="1">
    <location>
        <begin position="186"/>
        <end position="306"/>
    </location>
</feature>
<feature type="region of interest" description="Disordered" evidence="1">
    <location>
        <begin position="324"/>
        <end position="388"/>
    </location>
</feature>
<dbReference type="AlphaFoldDB" id="F9WI64"/>
<name>F9WI64_TRYCI</name>
<protein>
    <submittedName>
        <fullName evidence="2">WGS project CAEQ00000000 data, annotated contig 73</fullName>
    </submittedName>
</protein>
<dbReference type="EMBL" id="CAEQ01002531">
    <property type="protein sequence ID" value="CCD17009.1"/>
    <property type="molecule type" value="Genomic_DNA"/>
</dbReference>
<feature type="compositionally biased region" description="Basic and acidic residues" evidence="1">
    <location>
        <begin position="245"/>
        <end position="262"/>
    </location>
</feature>
<proteinExistence type="predicted"/>
<accession>F9WI64</accession>
<gene>
    <name evidence="2" type="ORF">TCIL3000_0_02060</name>
</gene>
<organism evidence="2 3">
    <name type="scientific">Trypanosoma congolense (strain IL3000)</name>
    <dbReference type="NCBI Taxonomy" id="1068625"/>
    <lineage>
        <taxon>Eukaryota</taxon>
        <taxon>Discoba</taxon>
        <taxon>Euglenozoa</taxon>
        <taxon>Kinetoplastea</taxon>
        <taxon>Metakinetoplastina</taxon>
        <taxon>Trypanosomatida</taxon>
        <taxon>Trypanosomatidae</taxon>
        <taxon>Trypanosoma</taxon>
        <taxon>Nannomonas</taxon>
    </lineage>
</organism>
<evidence type="ECO:0000313" key="3">
    <source>
        <dbReference type="Proteomes" id="UP000000702"/>
    </source>
</evidence>
<evidence type="ECO:0000256" key="1">
    <source>
        <dbReference type="SAM" id="MobiDB-lite"/>
    </source>
</evidence>
<comment type="caution">
    <text evidence="2">The sequence shown here is derived from an EMBL/GenBank/DDBJ whole genome shotgun (WGS) entry which is preliminary data.</text>
</comment>
<dbReference type="VEuPathDB" id="TriTrypDB:TcIL3000_0_02060"/>
<keyword evidence="3" id="KW-1185">Reference proteome</keyword>